<dbReference type="PANTHER" id="PTHR34322">
    <property type="entry name" value="TRANSPOSASE, Y1_TNP DOMAIN-CONTAINING"/>
    <property type="match status" value="1"/>
</dbReference>
<organism evidence="2 3">
    <name type="scientific">Rhodoferax mekongensis</name>
    <dbReference type="NCBI Taxonomy" id="3068341"/>
    <lineage>
        <taxon>Bacteria</taxon>
        <taxon>Pseudomonadati</taxon>
        <taxon>Pseudomonadota</taxon>
        <taxon>Betaproteobacteria</taxon>
        <taxon>Burkholderiales</taxon>
        <taxon>Comamonadaceae</taxon>
        <taxon>Rhodoferax</taxon>
    </lineage>
</organism>
<evidence type="ECO:0000259" key="1">
    <source>
        <dbReference type="SMART" id="SM01321"/>
    </source>
</evidence>
<gene>
    <name evidence="2" type="ORF">RAN89_07095</name>
</gene>
<feature type="domain" description="Transposase IS200-like" evidence="1">
    <location>
        <begin position="9"/>
        <end position="123"/>
    </location>
</feature>
<sequence>MARLPRLAIAGYLHHVLQRGAHGQSICSATEDYEELLNAIHLAARQHQVAVHGYVLLQDHFHLLLTPANEQGLALMMQSLGRTYVRYFNRKYDRKGTLWEGRFKSAVLQPRHALAVLTFMDLHPSRAGIGLPPSGYPWSSYSHYSGVITDKRIVTHPAYWALGNTPFAREAAYQAAAREGLNSVQLQQITDSVTRGWALADDDFVAELQKSTTRRLVRKTPGRPRKVTASD</sequence>
<dbReference type="InterPro" id="IPR002686">
    <property type="entry name" value="Transposase_17"/>
</dbReference>
<keyword evidence="3" id="KW-1185">Reference proteome</keyword>
<dbReference type="EMBL" id="CP132507">
    <property type="protein sequence ID" value="WNO06188.1"/>
    <property type="molecule type" value="Genomic_DNA"/>
</dbReference>
<protein>
    <submittedName>
        <fullName evidence="2">Transposase</fullName>
    </submittedName>
</protein>
<reference evidence="2 3" key="1">
    <citation type="submission" date="2023-08" db="EMBL/GenBank/DDBJ databases">
        <title>Rhodoferax potami sp. nov. and Rhodoferax mekongensis sp. nov., isolated from the Mekong River in Thailand.</title>
        <authorList>
            <person name="Kitikhun S."/>
            <person name="Charoenyingcharoen P."/>
            <person name="Siriarchawattana P."/>
            <person name="Likhitrattanapisal S."/>
            <person name="Nilsakha T."/>
            <person name="Chanpet A."/>
            <person name="Rattanawaree P."/>
            <person name="Ingsriswang S."/>
        </authorList>
    </citation>
    <scope>NUCLEOTIDE SEQUENCE [LARGE SCALE GENOMIC DNA]</scope>
    <source>
        <strain evidence="2 3">TBRC 17307</strain>
    </source>
</reference>
<dbReference type="SUPFAM" id="SSF143422">
    <property type="entry name" value="Transposase IS200-like"/>
    <property type="match status" value="1"/>
</dbReference>
<dbReference type="RefSeq" id="WP_313868907.1">
    <property type="nucleotide sequence ID" value="NZ_CP132507.1"/>
</dbReference>
<dbReference type="SMART" id="SM01321">
    <property type="entry name" value="Y1_Tnp"/>
    <property type="match status" value="1"/>
</dbReference>
<evidence type="ECO:0000313" key="2">
    <source>
        <dbReference type="EMBL" id="WNO06188.1"/>
    </source>
</evidence>
<dbReference type="Gene3D" id="3.30.70.1290">
    <property type="entry name" value="Transposase IS200-like"/>
    <property type="match status" value="1"/>
</dbReference>
<proteinExistence type="predicted"/>
<dbReference type="InterPro" id="IPR036515">
    <property type="entry name" value="Transposase_17_sf"/>
</dbReference>
<accession>A0ABZ0B2W3</accession>
<dbReference type="Proteomes" id="UP001302257">
    <property type="component" value="Chromosome"/>
</dbReference>
<dbReference type="Pfam" id="PF01797">
    <property type="entry name" value="Y1_Tnp"/>
    <property type="match status" value="1"/>
</dbReference>
<name>A0ABZ0B2W3_9BURK</name>
<dbReference type="PANTHER" id="PTHR34322:SF2">
    <property type="entry name" value="TRANSPOSASE IS200-LIKE DOMAIN-CONTAINING PROTEIN"/>
    <property type="match status" value="1"/>
</dbReference>
<evidence type="ECO:0000313" key="3">
    <source>
        <dbReference type="Proteomes" id="UP001302257"/>
    </source>
</evidence>